<sequence>MNVFEFIREKTEGFQENATEFRAKLEPRFRHWSNTLNDKITNTLNNPWITNLNPFDKKIVISSEEVIKNKVAEKVYKELKEQLGQEIYVGEWETIDQHCINQFAEVTGDTQWIHTDPDRARKESPFKSTIVHGFLTLSLIPKLTNTMSSTSIVYPEARMMVNYGLNQVRFPYPVKSGSKVRARVRLVGVTPINNSIELVNEISIEVENRKRFACVAETVFRLYF</sequence>
<protein>
    <recommendedName>
        <fullName evidence="1">MaoC-like domain-containing protein</fullName>
    </recommendedName>
</protein>
<dbReference type="PANTHER" id="PTHR42993">
    <property type="entry name" value="MAOC-LIKE DEHYDRATASE DOMAIN-CONTAINING PROTEIN"/>
    <property type="match status" value="1"/>
</dbReference>
<dbReference type="CDD" id="cd03450">
    <property type="entry name" value="NodN"/>
    <property type="match status" value="1"/>
</dbReference>
<proteinExistence type="predicted"/>
<organism evidence="2">
    <name type="scientific">marine metagenome</name>
    <dbReference type="NCBI Taxonomy" id="408172"/>
    <lineage>
        <taxon>unclassified sequences</taxon>
        <taxon>metagenomes</taxon>
        <taxon>ecological metagenomes</taxon>
    </lineage>
</organism>
<evidence type="ECO:0000259" key="1">
    <source>
        <dbReference type="Pfam" id="PF01575"/>
    </source>
</evidence>
<dbReference type="InterPro" id="IPR029069">
    <property type="entry name" value="HotDog_dom_sf"/>
</dbReference>
<dbReference type="Pfam" id="PF01575">
    <property type="entry name" value="MaoC_dehydratas"/>
    <property type="match status" value="1"/>
</dbReference>
<dbReference type="Gene3D" id="3.10.129.10">
    <property type="entry name" value="Hotdog Thioesterase"/>
    <property type="match status" value="1"/>
</dbReference>
<accession>A0A382MK51</accession>
<evidence type="ECO:0000313" key="2">
    <source>
        <dbReference type="EMBL" id="SVC48505.1"/>
    </source>
</evidence>
<feature type="domain" description="MaoC-like" evidence="1">
    <location>
        <begin position="82"/>
        <end position="199"/>
    </location>
</feature>
<dbReference type="EMBL" id="UINC01093799">
    <property type="protein sequence ID" value="SVC48505.1"/>
    <property type="molecule type" value="Genomic_DNA"/>
</dbReference>
<name>A0A382MK51_9ZZZZ</name>
<dbReference type="AlphaFoldDB" id="A0A382MK51"/>
<reference evidence="2" key="1">
    <citation type="submission" date="2018-05" db="EMBL/GenBank/DDBJ databases">
        <authorList>
            <person name="Lanie J.A."/>
            <person name="Ng W.-L."/>
            <person name="Kazmierczak K.M."/>
            <person name="Andrzejewski T.M."/>
            <person name="Davidsen T.M."/>
            <person name="Wayne K.J."/>
            <person name="Tettelin H."/>
            <person name="Glass J.I."/>
            <person name="Rusch D."/>
            <person name="Podicherti R."/>
            <person name="Tsui H.-C.T."/>
            <person name="Winkler M.E."/>
        </authorList>
    </citation>
    <scope>NUCLEOTIDE SEQUENCE</scope>
</reference>
<dbReference type="PANTHER" id="PTHR42993:SF1">
    <property type="entry name" value="MAOC-LIKE DEHYDRATASE DOMAIN-CONTAINING PROTEIN"/>
    <property type="match status" value="1"/>
</dbReference>
<dbReference type="InterPro" id="IPR002539">
    <property type="entry name" value="MaoC-like_dom"/>
</dbReference>
<dbReference type="SUPFAM" id="SSF54637">
    <property type="entry name" value="Thioesterase/thiol ester dehydrase-isomerase"/>
    <property type="match status" value="1"/>
</dbReference>
<dbReference type="InterPro" id="IPR039375">
    <property type="entry name" value="NodN-like"/>
</dbReference>
<gene>
    <name evidence="2" type="ORF">METZ01_LOCUS301359</name>
</gene>